<keyword evidence="1 2" id="KW-0175">Coiled coil</keyword>
<feature type="compositionally biased region" description="Acidic residues" evidence="3">
    <location>
        <begin position="160"/>
        <end position="175"/>
    </location>
</feature>
<evidence type="ECO:0000256" key="2">
    <source>
        <dbReference type="SAM" id="Coils"/>
    </source>
</evidence>
<dbReference type="Pfam" id="PF06005">
    <property type="entry name" value="ZapB"/>
    <property type="match status" value="1"/>
</dbReference>
<dbReference type="RefSeq" id="WP_074644693.1">
    <property type="nucleotide sequence ID" value="NZ_FOFU01000008.1"/>
</dbReference>
<dbReference type="OrthoDB" id="363240at2"/>
<dbReference type="GO" id="GO:0090529">
    <property type="term" value="P:cell septum assembly"/>
    <property type="evidence" value="ECO:0007669"/>
    <property type="project" value="InterPro"/>
</dbReference>
<feature type="compositionally biased region" description="Polar residues" evidence="3">
    <location>
        <begin position="148"/>
        <end position="158"/>
    </location>
</feature>
<dbReference type="AlphaFoldDB" id="A0A1H9I297"/>
<feature type="coiled-coil region" evidence="2">
    <location>
        <begin position="7"/>
        <end position="48"/>
    </location>
</feature>
<name>A0A1H9I297_9SPIR</name>
<dbReference type="Gene3D" id="1.20.5.340">
    <property type="match status" value="1"/>
</dbReference>
<reference evidence="4 5" key="1">
    <citation type="submission" date="2016-10" db="EMBL/GenBank/DDBJ databases">
        <authorList>
            <person name="de Groot N.N."/>
        </authorList>
    </citation>
    <scope>NUCLEOTIDE SEQUENCE [LARGE SCALE GENOMIC DNA]</scope>
    <source>
        <strain evidence="4 5">B25</strain>
    </source>
</reference>
<feature type="region of interest" description="Disordered" evidence="3">
    <location>
        <begin position="108"/>
        <end position="184"/>
    </location>
</feature>
<keyword evidence="5" id="KW-1185">Reference proteome</keyword>
<dbReference type="STRING" id="163.SAMN04487775_10321"/>
<dbReference type="EMBL" id="FOFU01000008">
    <property type="protein sequence ID" value="SEQ68731.1"/>
    <property type="molecule type" value="Genomic_DNA"/>
</dbReference>
<dbReference type="GO" id="GO:0005737">
    <property type="term" value="C:cytoplasm"/>
    <property type="evidence" value="ECO:0007669"/>
    <property type="project" value="InterPro"/>
</dbReference>
<evidence type="ECO:0000313" key="5">
    <source>
        <dbReference type="Proteomes" id="UP000182360"/>
    </source>
</evidence>
<proteinExistence type="predicted"/>
<dbReference type="GO" id="GO:0043093">
    <property type="term" value="P:FtsZ-dependent cytokinesis"/>
    <property type="evidence" value="ECO:0007669"/>
    <property type="project" value="InterPro"/>
</dbReference>
<dbReference type="InterPro" id="IPR009252">
    <property type="entry name" value="Cell_div_ZapB"/>
</dbReference>
<evidence type="ECO:0000256" key="1">
    <source>
        <dbReference type="ARBA" id="ARBA00023054"/>
    </source>
</evidence>
<sequence>MISLDQVYLLEQKVESAVAKIQQLQAENDALRNKCTELTNALSAKSEQLSSFESDQSQIENGIKKALDRLNSIENTVLKTATQMNQGGQAAKPAVQTLVEPKPVVQTTPVPQAETQKPAVAPVQSTPSFSTMETVPQSNEVPVMPESTPEQALTQNFVEETFESEEEIETPEDDNHDGLGFDIF</sequence>
<dbReference type="Proteomes" id="UP000182360">
    <property type="component" value="Unassembled WGS sequence"/>
</dbReference>
<dbReference type="SUPFAM" id="SSF57997">
    <property type="entry name" value="Tropomyosin"/>
    <property type="match status" value="1"/>
</dbReference>
<evidence type="ECO:0000313" key="4">
    <source>
        <dbReference type="EMBL" id="SEQ68731.1"/>
    </source>
</evidence>
<evidence type="ECO:0000256" key="3">
    <source>
        <dbReference type="SAM" id="MobiDB-lite"/>
    </source>
</evidence>
<protein>
    <recommendedName>
        <fullName evidence="6">Cell division protein ZapB</fullName>
    </recommendedName>
</protein>
<accession>A0A1H9I297</accession>
<evidence type="ECO:0008006" key="6">
    <source>
        <dbReference type="Google" id="ProtNLM"/>
    </source>
</evidence>
<organism evidence="4 5">
    <name type="scientific">Treponema bryantii</name>
    <dbReference type="NCBI Taxonomy" id="163"/>
    <lineage>
        <taxon>Bacteria</taxon>
        <taxon>Pseudomonadati</taxon>
        <taxon>Spirochaetota</taxon>
        <taxon>Spirochaetia</taxon>
        <taxon>Spirochaetales</taxon>
        <taxon>Treponemataceae</taxon>
        <taxon>Treponema</taxon>
    </lineage>
</organism>
<feature type="compositionally biased region" description="Polar residues" evidence="3">
    <location>
        <begin position="123"/>
        <end position="140"/>
    </location>
</feature>
<gene>
    <name evidence="4" type="ORF">SAMN04487977_10888</name>
</gene>